<keyword evidence="2" id="KW-1185">Reference proteome</keyword>
<evidence type="ECO:0000313" key="1">
    <source>
        <dbReference type="EMBL" id="KAA3487702.1"/>
    </source>
</evidence>
<gene>
    <name evidence="1" type="ORF">EPI10_031516</name>
</gene>
<name>A0A5B6X3L4_9ROSI</name>
<protein>
    <submittedName>
        <fullName evidence="1">1-phosphatidylinositol-4,5-bisphosphate phosphodiesterase beta-2</fullName>
    </submittedName>
</protein>
<evidence type="ECO:0000313" key="2">
    <source>
        <dbReference type="Proteomes" id="UP000325315"/>
    </source>
</evidence>
<dbReference type="AlphaFoldDB" id="A0A5B6X3L4"/>
<dbReference type="Proteomes" id="UP000325315">
    <property type="component" value="Unassembled WGS sequence"/>
</dbReference>
<dbReference type="EMBL" id="SMMG02000001">
    <property type="protein sequence ID" value="KAA3487702.1"/>
    <property type="molecule type" value="Genomic_DNA"/>
</dbReference>
<comment type="caution">
    <text evidence="1">The sequence shown here is derived from an EMBL/GenBank/DDBJ whole genome shotgun (WGS) entry which is preliminary data.</text>
</comment>
<reference evidence="2" key="1">
    <citation type="journal article" date="2019" name="Plant Biotechnol. J.">
        <title>Genome sequencing of the Australian wild diploid species Gossypium australe highlights disease resistance and delayed gland morphogenesis.</title>
        <authorList>
            <person name="Cai Y."/>
            <person name="Cai X."/>
            <person name="Wang Q."/>
            <person name="Wang P."/>
            <person name="Zhang Y."/>
            <person name="Cai C."/>
            <person name="Xu Y."/>
            <person name="Wang K."/>
            <person name="Zhou Z."/>
            <person name="Wang C."/>
            <person name="Geng S."/>
            <person name="Li B."/>
            <person name="Dong Q."/>
            <person name="Hou Y."/>
            <person name="Wang H."/>
            <person name="Ai P."/>
            <person name="Liu Z."/>
            <person name="Yi F."/>
            <person name="Sun M."/>
            <person name="An G."/>
            <person name="Cheng J."/>
            <person name="Zhang Y."/>
            <person name="Shi Q."/>
            <person name="Xie Y."/>
            <person name="Shi X."/>
            <person name="Chang Y."/>
            <person name="Huang F."/>
            <person name="Chen Y."/>
            <person name="Hong S."/>
            <person name="Mi L."/>
            <person name="Sun Q."/>
            <person name="Zhang L."/>
            <person name="Zhou B."/>
            <person name="Peng R."/>
            <person name="Zhang X."/>
            <person name="Liu F."/>
        </authorList>
    </citation>
    <scope>NUCLEOTIDE SEQUENCE [LARGE SCALE GENOMIC DNA]</scope>
    <source>
        <strain evidence="2">cv. PA1801</strain>
    </source>
</reference>
<sequence>MLHLWDMFDSMSLSDVLEIRVSDECYRKCESRARGICYEKANHDLIDGAISQALLRVLQRVAGSQSSTGGHKSIVERLRSSGAKVFKGVDGRTPTVAEYWMTSTE</sequence>
<organism evidence="1 2">
    <name type="scientific">Gossypium australe</name>
    <dbReference type="NCBI Taxonomy" id="47621"/>
    <lineage>
        <taxon>Eukaryota</taxon>
        <taxon>Viridiplantae</taxon>
        <taxon>Streptophyta</taxon>
        <taxon>Embryophyta</taxon>
        <taxon>Tracheophyta</taxon>
        <taxon>Spermatophyta</taxon>
        <taxon>Magnoliopsida</taxon>
        <taxon>eudicotyledons</taxon>
        <taxon>Gunneridae</taxon>
        <taxon>Pentapetalae</taxon>
        <taxon>rosids</taxon>
        <taxon>malvids</taxon>
        <taxon>Malvales</taxon>
        <taxon>Malvaceae</taxon>
        <taxon>Malvoideae</taxon>
        <taxon>Gossypium</taxon>
    </lineage>
</organism>
<accession>A0A5B6X3L4</accession>
<proteinExistence type="predicted"/>